<evidence type="ECO:0000313" key="2">
    <source>
        <dbReference type="EMBL" id="TFZ00279.1"/>
    </source>
</evidence>
<gene>
    <name evidence="2" type="ORF">EZ216_14360</name>
</gene>
<comment type="caution">
    <text evidence="2">The sequence shown here is derived from an EMBL/GenBank/DDBJ whole genome shotgun (WGS) entry which is preliminary data.</text>
</comment>
<keyword evidence="3" id="KW-1185">Reference proteome</keyword>
<dbReference type="OrthoDB" id="8904480at2"/>
<evidence type="ECO:0000313" key="3">
    <source>
        <dbReference type="Proteomes" id="UP000297839"/>
    </source>
</evidence>
<organism evidence="2 3">
    <name type="scientific">Ramlibacter humi</name>
    <dbReference type="NCBI Taxonomy" id="2530451"/>
    <lineage>
        <taxon>Bacteria</taxon>
        <taxon>Pseudomonadati</taxon>
        <taxon>Pseudomonadota</taxon>
        <taxon>Betaproteobacteria</taxon>
        <taxon>Burkholderiales</taxon>
        <taxon>Comamonadaceae</taxon>
        <taxon>Ramlibacter</taxon>
    </lineage>
</organism>
<name>A0A4Z0BQL3_9BURK</name>
<feature type="region of interest" description="Disordered" evidence="1">
    <location>
        <begin position="167"/>
        <end position="190"/>
    </location>
</feature>
<reference evidence="2 3" key="1">
    <citation type="submission" date="2019-03" db="EMBL/GenBank/DDBJ databases">
        <title>Ramlibacter sp. 18x22-1, whole genome shotgun sequence.</title>
        <authorList>
            <person name="Zhang X."/>
            <person name="Feng G."/>
            <person name="Zhu H."/>
        </authorList>
    </citation>
    <scope>NUCLEOTIDE SEQUENCE [LARGE SCALE GENOMIC DNA]</scope>
    <source>
        <strain evidence="2 3">18x22-1</strain>
    </source>
</reference>
<accession>A0A4Z0BQL3</accession>
<sequence>MSTASAGRLFPPPFAGAASMFDKRSGHSAPAPQGAFEESAFTVQTTADQGVEQEYRELLCNRLSRLGIPKGTVEIQIQVVGGSPDGRSVYIGLLRLAKWEPRRSVRMLLALPLLEAKARKALEGTWLGEVSIFGGLWLHAASPVRSPAVLSEIHQVIVRLETDAGRDGSRVPGTPMEVDRARVPSAVTAR</sequence>
<proteinExistence type="predicted"/>
<dbReference type="AlphaFoldDB" id="A0A4Z0BQL3"/>
<dbReference type="Proteomes" id="UP000297839">
    <property type="component" value="Unassembled WGS sequence"/>
</dbReference>
<dbReference type="EMBL" id="SMLK01000004">
    <property type="protein sequence ID" value="TFZ00279.1"/>
    <property type="molecule type" value="Genomic_DNA"/>
</dbReference>
<evidence type="ECO:0000256" key="1">
    <source>
        <dbReference type="SAM" id="MobiDB-lite"/>
    </source>
</evidence>
<protein>
    <submittedName>
        <fullName evidence="2">Uncharacterized protein</fullName>
    </submittedName>
</protein>